<keyword evidence="2" id="KW-1003">Cell membrane</keyword>
<dbReference type="SUPFAM" id="SSF81321">
    <property type="entry name" value="Family A G protein-coupled receptor-like"/>
    <property type="match status" value="1"/>
</dbReference>
<feature type="transmembrane region" description="Helical" evidence="11">
    <location>
        <begin position="248"/>
        <end position="269"/>
    </location>
</feature>
<evidence type="ECO:0000256" key="1">
    <source>
        <dbReference type="ARBA" id="ARBA00004651"/>
    </source>
</evidence>
<gene>
    <name evidence="14" type="primary">LOC115473988</name>
</gene>
<evidence type="ECO:0000256" key="5">
    <source>
        <dbReference type="ARBA" id="ARBA00023040"/>
    </source>
</evidence>
<dbReference type="GO" id="GO:0009897">
    <property type="term" value="C:external side of plasma membrane"/>
    <property type="evidence" value="ECO:0007669"/>
    <property type="project" value="TreeGrafter"/>
</dbReference>
<feature type="transmembrane region" description="Helical" evidence="11">
    <location>
        <begin position="80"/>
        <end position="103"/>
    </location>
</feature>
<keyword evidence="13" id="KW-1185">Reference proteome</keyword>
<feature type="transmembrane region" description="Helical" evidence="11">
    <location>
        <begin position="48"/>
        <end position="68"/>
    </location>
</feature>
<dbReference type="GO" id="GO:0019957">
    <property type="term" value="F:C-C chemokine binding"/>
    <property type="evidence" value="ECO:0007669"/>
    <property type="project" value="TreeGrafter"/>
</dbReference>
<dbReference type="OrthoDB" id="9876908at2759"/>
<dbReference type="PRINTS" id="PR00237">
    <property type="entry name" value="GPCRRHODOPSN"/>
</dbReference>
<evidence type="ECO:0000256" key="8">
    <source>
        <dbReference type="ARBA" id="ARBA00023170"/>
    </source>
</evidence>
<dbReference type="GO" id="GO:0060326">
    <property type="term" value="P:cell chemotaxis"/>
    <property type="evidence" value="ECO:0007669"/>
    <property type="project" value="TreeGrafter"/>
</dbReference>
<feature type="transmembrane region" description="Helical" evidence="11">
    <location>
        <begin position="115"/>
        <end position="136"/>
    </location>
</feature>
<dbReference type="GO" id="GO:0016493">
    <property type="term" value="F:C-C chemokine receptor activity"/>
    <property type="evidence" value="ECO:0007669"/>
    <property type="project" value="InterPro"/>
</dbReference>
<evidence type="ECO:0000256" key="2">
    <source>
        <dbReference type="ARBA" id="ARBA00022475"/>
    </source>
</evidence>
<dbReference type="KEGG" id="muo:115473988"/>
<dbReference type="Gene3D" id="1.20.1070.10">
    <property type="entry name" value="Rhodopsin 7-helix transmembrane proteins"/>
    <property type="match status" value="1"/>
</dbReference>
<evidence type="ECO:0000256" key="10">
    <source>
        <dbReference type="RuleBase" id="RU000688"/>
    </source>
</evidence>
<protein>
    <submittedName>
        <fullName evidence="14">C-C chemokine receptor type 5-like</fullName>
    </submittedName>
</protein>
<dbReference type="GO" id="GO:0090026">
    <property type="term" value="P:positive regulation of monocyte chemotaxis"/>
    <property type="evidence" value="ECO:0007669"/>
    <property type="project" value="InterPro"/>
</dbReference>
<dbReference type="InParanoid" id="A0A6P7YPQ6"/>
<keyword evidence="5 10" id="KW-0297">G-protein coupled receptor</keyword>
<evidence type="ECO:0000256" key="11">
    <source>
        <dbReference type="SAM" id="Phobius"/>
    </source>
</evidence>
<keyword evidence="3 10" id="KW-0812">Transmembrane</keyword>
<dbReference type="InterPro" id="IPR050119">
    <property type="entry name" value="CCR1-9-like"/>
</dbReference>
<dbReference type="PRINTS" id="PR00657">
    <property type="entry name" value="CCCHEMOKINER"/>
</dbReference>
<dbReference type="PANTHER" id="PTHR10489:SF686">
    <property type="entry name" value="C-C CHEMOKINE RECEPTOR TYPE 5"/>
    <property type="match status" value="1"/>
</dbReference>
<dbReference type="FunCoup" id="A0A6P7YPQ6">
    <property type="interactions" value="904"/>
</dbReference>
<dbReference type="InterPro" id="IPR000276">
    <property type="entry name" value="GPCR_Rhodpsn"/>
</dbReference>
<dbReference type="PROSITE" id="PS00237">
    <property type="entry name" value="G_PROTEIN_RECEP_F1_1"/>
    <property type="match status" value="1"/>
</dbReference>
<dbReference type="PROSITE" id="PS50262">
    <property type="entry name" value="G_PROTEIN_RECEP_F1_2"/>
    <property type="match status" value="1"/>
</dbReference>
<dbReference type="PRINTS" id="PR01106">
    <property type="entry name" value="CHEMOKINER1"/>
</dbReference>
<dbReference type="GO" id="GO:0019722">
    <property type="term" value="P:calcium-mediated signaling"/>
    <property type="evidence" value="ECO:0007669"/>
    <property type="project" value="TreeGrafter"/>
</dbReference>
<keyword evidence="4 11" id="KW-1133">Transmembrane helix</keyword>
<dbReference type="RefSeq" id="XP_030065099.1">
    <property type="nucleotide sequence ID" value="XM_030209239.1"/>
</dbReference>
<sequence>MSGYLEMNHTMDYPFDGVLTTEYIYDESNTPCQKHDIKKFASQFLPPFYSLVFLFGLLGNGLVILILIKYKKLRSMTDIYLLNLAISDLLLVLSLPFWAYYAAKEWVFGDEGCKILSGVYLMGYYGGIFFIVLLTVDRYLAIVHAVFALKARTRTYGIITAVVLWIMVILVSFPGFIFHKAQKEASHYTCSPHYPSKEEKSWKLFFILQMNILGLVIPLGVMIFCYTLILKTLFRCRSEKNKHKAVRLIFVIMLVFFLFWTPHNVVYLLLAFHDKWSLNNCESSKTLDLAVQCTEVISFFHCCLNPLIYAFAGEKFRIYLSSFFRKLIPSHYHCAYCPGLSAETTEQHSSAYTPSTTDHDISAVI</sequence>
<comment type="similarity">
    <text evidence="10">Belongs to the G-protein coupled receptor 1 family.</text>
</comment>
<keyword evidence="7" id="KW-1015">Disulfide bond</keyword>
<keyword evidence="9 10" id="KW-0807">Transducer</keyword>
<dbReference type="Proteomes" id="UP000515156">
    <property type="component" value="Chromosome 1"/>
</dbReference>
<reference evidence="14" key="1">
    <citation type="submission" date="2025-08" db="UniProtKB">
        <authorList>
            <consortium name="RefSeq"/>
        </authorList>
    </citation>
    <scope>IDENTIFICATION</scope>
</reference>
<dbReference type="InterPro" id="IPR017452">
    <property type="entry name" value="GPCR_Rhodpsn_7TM"/>
</dbReference>
<feature type="domain" description="G-protein coupled receptors family 1 profile" evidence="12">
    <location>
        <begin position="59"/>
        <end position="309"/>
    </location>
</feature>
<evidence type="ECO:0000256" key="6">
    <source>
        <dbReference type="ARBA" id="ARBA00023136"/>
    </source>
</evidence>
<evidence type="ECO:0000313" key="13">
    <source>
        <dbReference type="Proteomes" id="UP000515156"/>
    </source>
</evidence>
<feature type="transmembrane region" description="Helical" evidence="11">
    <location>
        <begin position="156"/>
        <end position="178"/>
    </location>
</feature>
<accession>A0A6P7YPQ6</accession>
<organism evidence="13 14">
    <name type="scientific">Microcaecilia unicolor</name>
    <dbReference type="NCBI Taxonomy" id="1415580"/>
    <lineage>
        <taxon>Eukaryota</taxon>
        <taxon>Metazoa</taxon>
        <taxon>Chordata</taxon>
        <taxon>Craniata</taxon>
        <taxon>Vertebrata</taxon>
        <taxon>Euteleostomi</taxon>
        <taxon>Amphibia</taxon>
        <taxon>Gymnophiona</taxon>
        <taxon>Siphonopidae</taxon>
        <taxon>Microcaecilia</taxon>
    </lineage>
</organism>
<dbReference type="InterPro" id="IPR000355">
    <property type="entry name" value="Chemokine_rcpt"/>
</dbReference>
<dbReference type="GeneID" id="115473988"/>
<comment type="subcellular location">
    <subcellularLocation>
        <location evidence="1">Cell membrane</location>
        <topology evidence="1">Multi-pass membrane protein</topology>
    </subcellularLocation>
</comment>
<dbReference type="PANTHER" id="PTHR10489">
    <property type="entry name" value="CELL ADHESION MOLECULE"/>
    <property type="match status" value="1"/>
</dbReference>
<dbReference type="AlphaFoldDB" id="A0A6P7YPQ6"/>
<name>A0A6P7YPQ6_9AMPH</name>
<evidence type="ECO:0000256" key="3">
    <source>
        <dbReference type="ARBA" id="ARBA00022692"/>
    </source>
</evidence>
<evidence type="ECO:0000256" key="9">
    <source>
        <dbReference type="ARBA" id="ARBA00023224"/>
    </source>
</evidence>
<dbReference type="FunFam" id="1.20.1070.10:FF:000026">
    <property type="entry name" value="C-C chemokine receptor type 5"/>
    <property type="match status" value="1"/>
</dbReference>
<evidence type="ECO:0000313" key="14">
    <source>
        <dbReference type="RefSeq" id="XP_030065099.1"/>
    </source>
</evidence>
<feature type="transmembrane region" description="Helical" evidence="11">
    <location>
        <begin position="204"/>
        <end position="228"/>
    </location>
</feature>
<dbReference type="GO" id="GO:0006955">
    <property type="term" value="P:immune response"/>
    <property type="evidence" value="ECO:0007669"/>
    <property type="project" value="InterPro"/>
</dbReference>
<dbReference type="Pfam" id="PF00001">
    <property type="entry name" value="7tm_1"/>
    <property type="match status" value="1"/>
</dbReference>
<dbReference type="InterPro" id="IPR002236">
    <property type="entry name" value="Chemokine_CCR1"/>
</dbReference>
<keyword evidence="8 10" id="KW-0675">Receptor</keyword>
<proteinExistence type="inferred from homology"/>
<evidence type="ECO:0000259" key="12">
    <source>
        <dbReference type="PROSITE" id="PS50262"/>
    </source>
</evidence>
<keyword evidence="6 11" id="KW-0472">Membrane</keyword>
<evidence type="ECO:0000256" key="4">
    <source>
        <dbReference type="ARBA" id="ARBA00022989"/>
    </source>
</evidence>
<evidence type="ECO:0000256" key="7">
    <source>
        <dbReference type="ARBA" id="ARBA00023157"/>
    </source>
</evidence>
<dbReference type="GO" id="GO:0006954">
    <property type="term" value="P:inflammatory response"/>
    <property type="evidence" value="ECO:0007669"/>
    <property type="project" value="InterPro"/>
</dbReference>
<dbReference type="GO" id="GO:0007204">
    <property type="term" value="P:positive regulation of cytosolic calcium ion concentration"/>
    <property type="evidence" value="ECO:0007669"/>
    <property type="project" value="TreeGrafter"/>
</dbReference>